<dbReference type="OrthoDB" id="8195376at2759"/>
<evidence type="ECO:0000313" key="1">
    <source>
        <dbReference type="EMBL" id="CAB3984574.1"/>
    </source>
</evidence>
<organism evidence="1 2">
    <name type="scientific">Paramuricea clavata</name>
    <name type="common">Red gorgonian</name>
    <name type="synonym">Violescent sea-whip</name>
    <dbReference type="NCBI Taxonomy" id="317549"/>
    <lineage>
        <taxon>Eukaryota</taxon>
        <taxon>Metazoa</taxon>
        <taxon>Cnidaria</taxon>
        <taxon>Anthozoa</taxon>
        <taxon>Octocorallia</taxon>
        <taxon>Malacalcyonacea</taxon>
        <taxon>Plexauridae</taxon>
        <taxon>Paramuricea</taxon>
    </lineage>
</organism>
<dbReference type="GO" id="GO:0008270">
    <property type="term" value="F:zinc ion binding"/>
    <property type="evidence" value="ECO:0007669"/>
    <property type="project" value="InterPro"/>
</dbReference>
<dbReference type="SMART" id="SM00343">
    <property type="entry name" value="ZnF_C2HC"/>
    <property type="match status" value="1"/>
</dbReference>
<evidence type="ECO:0000313" key="2">
    <source>
        <dbReference type="Proteomes" id="UP001152795"/>
    </source>
</evidence>
<dbReference type="Proteomes" id="UP001152795">
    <property type="component" value="Unassembled WGS sequence"/>
</dbReference>
<reference evidence="1" key="1">
    <citation type="submission" date="2020-04" db="EMBL/GenBank/DDBJ databases">
        <authorList>
            <person name="Alioto T."/>
            <person name="Alioto T."/>
            <person name="Gomez Garrido J."/>
        </authorList>
    </citation>
    <scope>NUCLEOTIDE SEQUENCE</scope>
    <source>
        <strain evidence="1">A484AB</strain>
    </source>
</reference>
<accession>A0A6S7FWL0</accession>
<dbReference type="InterPro" id="IPR001878">
    <property type="entry name" value="Znf_CCHC"/>
</dbReference>
<dbReference type="EMBL" id="CACRXK020000755">
    <property type="protein sequence ID" value="CAB3984574.1"/>
    <property type="molecule type" value="Genomic_DNA"/>
</dbReference>
<sequence>MAASLNLPFPLLKSTGDDKRDIEVYVEDLVDYCAMNNWYDPSKSTDDAKWIKPDKAMACLKASLTKSARTALKIYYGASICVSGERQKFLRLIQQDDETIGAWESRVRNQATQCEYENFEDELMRDQFIAGLVSEQLRVKLIGKGHRHRDGDRSKVSLREVVENAKAYEATTITNKLMKNARESQQEQVNYSNSQRRQPVNRDRRDFTIPQQTITCSYCGVQHKQPCPAFRKRCNKCGVIGHFARVCKSERSYYKREEKANQIQDELNEELFAVGSNKDN</sequence>
<keyword evidence="2" id="KW-1185">Reference proteome</keyword>
<comment type="caution">
    <text evidence="1">The sequence shown here is derived from an EMBL/GenBank/DDBJ whole genome shotgun (WGS) entry which is preliminary data.</text>
</comment>
<gene>
    <name evidence="1" type="ORF">PACLA_8A086216</name>
</gene>
<proteinExistence type="predicted"/>
<dbReference type="PANTHER" id="PTHR37984">
    <property type="entry name" value="PROTEIN CBG26694"/>
    <property type="match status" value="1"/>
</dbReference>
<dbReference type="AlphaFoldDB" id="A0A6S7FWL0"/>
<dbReference type="GO" id="GO:0003676">
    <property type="term" value="F:nucleic acid binding"/>
    <property type="evidence" value="ECO:0007669"/>
    <property type="project" value="InterPro"/>
</dbReference>
<dbReference type="PROSITE" id="PS50158">
    <property type="entry name" value="ZF_CCHC"/>
    <property type="match status" value="1"/>
</dbReference>
<dbReference type="PANTHER" id="PTHR37984:SF5">
    <property type="entry name" value="PROTEIN NYNRIN-LIKE"/>
    <property type="match status" value="1"/>
</dbReference>
<dbReference type="InterPro" id="IPR050951">
    <property type="entry name" value="Retrovirus_Pol_polyprotein"/>
</dbReference>
<protein>
    <submittedName>
        <fullName evidence="1">Transposon Tf2-6 poly</fullName>
    </submittedName>
</protein>
<name>A0A6S7FWL0_PARCT</name>